<evidence type="ECO:0000313" key="2">
    <source>
        <dbReference type="Proteomes" id="UP001163324"/>
    </source>
</evidence>
<keyword evidence="2" id="KW-1185">Reference proteome</keyword>
<evidence type="ECO:0000313" key="1">
    <source>
        <dbReference type="EMBL" id="KAI9896484.1"/>
    </source>
</evidence>
<reference evidence="1" key="1">
    <citation type="submission" date="2022-10" db="EMBL/GenBank/DDBJ databases">
        <title>Complete Genome of Trichothecium roseum strain YXFP-22015, a Plant Pathogen Isolated from Citrus.</title>
        <authorList>
            <person name="Wang Y."/>
            <person name="Zhu L."/>
        </authorList>
    </citation>
    <scope>NUCLEOTIDE SEQUENCE</scope>
    <source>
        <strain evidence="1">YXFP-22015</strain>
    </source>
</reference>
<protein>
    <submittedName>
        <fullName evidence="1">Uncharacterized protein</fullName>
    </submittedName>
</protein>
<name>A0ACC0USI1_9HYPO</name>
<organism evidence="1 2">
    <name type="scientific">Trichothecium roseum</name>
    <dbReference type="NCBI Taxonomy" id="47278"/>
    <lineage>
        <taxon>Eukaryota</taxon>
        <taxon>Fungi</taxon>
        <taxon>Dikarya</taxon>
        <taxon>Ascomycota</taxon>
        <taxon>Pezizomycotina</taxon>
        <taxon>Sordariomycetes</taxon>
        <taxon>Hypocreomycetidae</taxon>
        <taxon>Hypocreales</taxon>
        <taxon>Hypocreales incertae sedis</taxon>
        <taxon>Trichothecium</taxon>
    </lineage>
</organism>
<accession>A0ACC0USI1</accession>
<dbReference type="EMBL" id="CM047948">
    <property type="protein sequence ID" value="KAI9896484.1"/>
    <property type="molecule type" value="Genomic_DNA"/>
</dbReference>
<dbReference type="Proteomes" id="UP001163324">
    <property type="component" value="Chromosome 9"/>
</dbReference>
<gene>
    <name evidence="1" type="ORF">N3K66_008656</name>
</gene>
<comment type="caution">
    <text evidence="1">The sequence shown here is derived from an EMBL/GenBank/DDBJ whole genome shotgun (WGS) entry which is preliminary data.</text>
</comment>
<proteinExistence type="predicted"/>
<sequence length="184" mass="20816">MSSTHQMIPRPMPITLPIRLLHFDNRADEAQPMEIDQPSPVQSMIPPHRLPPNRGVYHGRGGRRGGVSLPSETGAASDSNTPLKTVTVVMRIEITLRRQSSQQPVLLFSQETTRTAVVGYHAPQTEARFDNSSNNWTRHELARLLRLKRSGMRMSQIRDFGEHSQTVQRHRLIQPSQISNSKSL</sequence>